<dbReference type="OrthoDB" id="1723528at2"/>
<comment type="caution">
    <text evidence="1">The sequence shown here is derived from an EMBL/GenBank/DDBJ whole genome shotgun (WGS) entry which is preliminary data.</text>
</comment>
<dbReference type="InterPro" id="IPR021312">
    <property type="entry name" value="DUF2889"/>
</dbReference>
<dbReference type="AlphaFoldDB" id="A0A1E5G4F3"/>
<protein>
    <recommendedName>
        <fullName evidence="3">DUF2889 domain-containing protein</fullName>
    </recommendedName>
</protein>
<reference evidence="1 2" key="1">
    <citation type="submission" date="2016-09" db="EMBL/GenBank/DDBJ databases">
        <title>Draft genome sequence for the type strain of Desulfuribacillus alkaliarsenatis AHT28, an obligately anaerobic, sulfidogenic bacterium isolated from Russian soda lake sediments.</title>
        <authorList>
            <person name="Abin C.A."/>
            <person name="Hollibaugh J.T."/>
        </authorList>
    </citation>
    <scope>NUCLEOTIDE SEQUENCE [LARGE SCALE GENOMIC DNA]</scope>
    <source>
        <strain evidence="1 2">AHT28</strain>
    </source>
</reference>
<dbReference type="Proteomes" id="UP000094296">
    <property type="component" value="Unassembled WGS sequence"/>
</dbReference>
<gene>
    <name evidence="1" type="ORF">BHF68_12565</name>
</gene>
<dbReference type="RefSeq" id="WP_069642297.1">
    <property type="nucleotide sequence ID" value="NZ_MIJE01000002.1"/>
</dbReference>
<evidence type="ECO:0000313" key="1">
    <source>
        <dbReference type="EMBL" id="OEF97900.1"/>
    </source>
</evidence>
<dbReference type="Pfam" id="PF11136">
    <property type="entry name" value="DUF2889"/>
    <property type="match status" value="1"/>
</dbReference>
<organism evidence="1 2">
    <name type="scientific">Desulfuribacillus alkaliarsenatis</name>
    <dbReference type="NCBI Taxonomy" id="766136"/>
    <lineage>
        <taxon>Bacteria</taxon>
        <taxon>Bacillati</taxon>
        <taxon>Bacillota</taxon>
        <taxon>Desulfuribacillia</taxon>
        <taxon>Desulfuribacillales</taxon>
        <taxon>Desulfuribacillaceae</taxon>
        <taxon>Desulfuribacillus</taxon>
    </lineage>
</organism>
<name>A0A1E5G4F3_9FIRM</name>
<proteinExistence type="predicted"/>
<keyword evidence="2" id="KW-1185">Reference proteome</keyword>
<accession>A0A1E5G4F3</accession>
<dbReference type="EMBL" id="MIJE01000002">
    <property type="protein sequence ID" value="OEF97900.1"/>
    <property type="molecule type" value="Genomic_DNA"/>
</dbReference>
<evidence type="ECO:0000313" key="2">
    <source>
        <dbReference type="Proteomes" id="UP000094296"/>
    </source>
</evidence>
<sequence>MFVFSRHKSSMVELIDAKTLKVITSLNDTKHEMIMHVYISYPGLVIEDIEAQMLRMPDGECAPAQENIKKIIGLEIGTGLTRSVMERIGDEHGCTHLTDMVVESAKAAIQSQYTLKYQNLEHQERKKAIKQDLKDNCVLFAERT</sequence>
<evidence type="ECO:0008006" key="3">
    <source>
        <dbReference type="Google" id="ProtNLM"/>
    </source>
</evidence>